<protein>
    <submittedName>
        <fullName evidence="9">Chromosome 21 SCAF15029, whole genome shotgun sequence</fullName>
    </submittedName>
</protein>
<dbReference type="CDD" id="cd12630">
    <property type="entry name" value="RRM2_IGF2BP3"/>
    <property type="match status" value="1"/>
</dbReference>
<evidence type="ECO:0000313" key="9">
    <source>
        <dbReference type="EMBL" id="CAG11104.1"/>
    </source>
</evidence>
<dbReference type="PROSITE" id="PS50084">
    <property type="entry name" value="KH_TYPE_1"/>
    <property type="match status" value="4"/>
</dbReference>
<evidence type="ECO:0000256" key="1">
    <source>
        <dbReference type="ARBA" id="ARBA00009094"/>
    </source>
</evidence>
<dbReference type="InterPro" id="IPR000504">
    <property type="entry name" value="RRM_dom"/>
</dbReference>
<keyword evidence="3" id="KW-0677">Repeat</keyword>
<dbReference type="InterPro" id="IPR004087">
    <property type="entry name" value="KH_dom"/>
</dbReference>
<dbReference type="PANTHER" id="PTHR10288">
    <property type="entry name" value="KH DOMAIN CONTAINING RNA BINDING PROTEIN"/>
    <property type="match status" value="1"/>
</dbReference>
<dbReference type="AlphaFoldDB" id="Q4RKH8"/>
<dbReference type="SMART" id="SM00360">
    <property type="entry name" value="RRM"/>
    <property type="match status" value="1"/>
</dbReference>
<evidence type="ECO:0000259" key="8">
    <source>
        <dbReference type="PROSITE" id="PS50102"/>
    </source>
</evidence>
<accession>Q4RKH8</accession>
<dbReference type="Pfam" id="PF00013">
    <property type="entry name" value="KH_1"/>
    <property type="match status" value="4"/>
</dbReference>
<evidence type="ECO:0000256" key="7">
    <source>
        <dbReference type="SAM" id="MobiDB-lite"/>
    </source>
</evidence>
<dbReference type="Gene3D" id="3.30.1370.10">
    <property type="entry name" value="K Homology domain, type 1"/>
    <property type="match status" value="2"/>
</dbReference>
<keyword evidence="5" id="KW-0810">Translation regulation</keyword>
<organism evidence="9">
    <name type="scientific">Tetraodon nigroviridis</name>
    <name type="common">Spotted green pufferfish</name>
    <name type="synonym">Chelonodon nigroviridis</name>
    <dbReference type="NCBI Taxonomy" id="99883"/>
    <lineage>
        <taxon>Eukaryota</taxon>
        <taxon>Metazoa</taxon>
        <taxon>Chordata</taxon>
        <taxon>Craniata</taxon>
        <taxon>Vertebrata</taxon>
        <taxon>Euteleostomi</taxon>
        <taxon>Actinopterygii</taxon>
        <taxon>Neopterygii</taxon>
        <taxon>Teleostei</taxon>
        <taxon>Neoteleostei</taxon>
        <taxon>Acanthomorphata</taxon>
        <taxon>Eupercaria</taxon>
        <taxon>Tetraodontiformes</taxon>
        <taxon>Tetradontoidea</taxon>
        <taxon>Tetraodontidae</taxon>
        <taxon>Tetraodon</taxon>
    </lineage>
</organism>
<dbReference type="FunFam" id="3.30.1370.10:FF:000026">
    <property type="entry name" value="Insulin-like growth factor 2 mRNA-binding protein 3"/>
    <property type="match status" value="1"/>
</dbReference>
<dbReference type="SUPFAM" id="SSF54791">
    <property type="entry name" value="Eukaryotic type KH-domain (KH-domain type I)"/>
    <property type="match status" value="4"/>
</dbReference>
<dbReference type="InterPro" id="IPR004088">
    <property type="entry name" value="KH_dom_type_1"/>
</dbReference>
<feature type="domain" description="RRM" evidence="8">
    <location>
        <begin position="53"/>
        <end position="128"/>
    </location>
</feature>
<dbReference type="InterPro" id="IPR035979">
    <property type="entry name" value="RBD_domain_sf"/>
</dbReference>
<evidence type="ECO:0000256" key="3">
    <source>
        <dbReference type="ARBA" id="ARBA00022737"/>
    </source>
</evidence>
<keyword evidence="4" id="KW-0509">mRNA transport</keyword>
<dbReference type="KEGG" id="tng:GSTEN00032950G001"/>
<dbReference type="PROSITE" id="PS50102">
    <property type="entry name" value="RRM"/>
    <property type="match status" value="1"/>
</dbReference>
<evidence type="ECO:0000256" key="6">
    <source>
        <dbReference type="PROSITE-ProRule" id="PRU00176"/>
    </source>
</evidence>
<sequence length="580" mass="63470">MNKLYIGNVSSEASEQDFETIFEQWKIPHSGKVELHGKVLEVEHSVPKRQRSCKLQIRNIPPHMQWEVLDGMLAQYGTVESCEQVNTDTETAVVNVRYAAKDQARLAMEKLNGFMMENYALKVSYIPDETASPEAPSAGGRRSFNTRGPPRSGSPSLGARPKVQSDIPLRMLVPTQFVGAIIGKQGDTIRNLTKQTHSKIDIHRKENAGAAEKPITIHSTPEGSSNACRTIMDIMQKEAIDTKFTEEIPLKILVHNNFVGRLIGKEGRNLKKIEQDTGTKITISSLQDLTLYNPERTITVKGSIEACGRAEEEVMKKIREAYESDVAAMNLQSNLIPGLNLNALGLFPSGSPGMGPSMSSVPPPGAHGGCSFGCSPYGVEGPLWASMMSASGQTLAGSPESETVHLFIPTLAVGAIIGKQGQHIKQLSHFAGASIKASRKGMDPKHRMVIIVGPPEAQFKAQCRIFGKLKEENFFGPKEEVKLEAHIKVPSFAAGRVIGKGGKTVNELQNLTCAEVVVPRDQTPDEKDQVIVKIIGHFFACQVSFYRRGAVFCFICIFTAHHNLENSAVYVLSDKLDTRV</sequence>
<dbReference type="GO" id="GO:0003723">
    <property type="term" value="F:RNA binding"/>
    <property type="evidence" value="ECO:0007669"/>
    <property type="project" value="UniProtKB-UniRule"/>
</dbReference>
<evidence type="ECO:0000256" key="2">
    <source>
        <dbReference type="ARBA" id="ARBA00022448"/>
    </source>
</evidence>
<gene>
    <name evidence="9" type="ORF">GSTENG00032950001</name>
</gene>
<keyword evidence="6" id="KW-0694">RNA-binding</keyword>
<dbReference type="OrthoDB" id="752362at2759"/>
<dbReference type="Pfam" id="PF00076">
    <property type="entry name" value="RRM_1"/>
    <property type="match status" value="1"/>
</dbReference>
<evidence type="ECO:0000256" key="4">
    <source>
        <dbReference type="ARBA" id="ARBA00022816"/>
    </source>
</evidence>
<dbReference type="InterPro" id="IPR012677">
    <property type="entry name" value="Nucleotide-bd_a/b_plait_sf"/>
</dbReference>
<dbReference type="InterPro" id="IPR036612">
    <property type="entry name" value="KH_dom_type_1_sf"/>
</dbReference>
<keyword evidence="2" id="KW-0813">Transport</keyword>
<dbReference type="GO" id="GO:0051028">
    <property type="term" value="P:mRNA transport"/>
    <property type="evidence" value="ECO:0007669"/>
    <property type="project" value="UniProtKB-KW"/>
</dbReference>
<dbReference type="Gene3D" id="3.30.70.330">
    <property type="match status" value="1"/>
</dbReference>
<reference evidence="9" key="1">
    <citation type="journal article" date="2004" name="Nature">
        <title>Genome duplication in the teleost fish Tetraodon nigroviridis reveals the early vertebrate proto-karyotype.</title>
        <authorList>
            <person name="Jaillon O."/>
            <person name="Aury J.-M."/>
            <person name="Brunet F."/>
            <person name="Petit J.-L."/>
            <person name="Stange-Thomann N."/>
            <person name="Mauceli E."/>
            <person name="Bouneau L."/>
            <person name="Fischer C."/>
            <person name="Ozouf-Costaz C."/>
            <person name="Bernot A."/>
            <person name="Nicaud S."/>
            <person name="Jaffe D."/>
            <person name="Fisher S."/>
            <person name="Lutfalla G."/>
            <person name="Dossat C."/>
            <person name="Segurens B."/>
            <person name="Dasilva C."/>
            <person name="Salanoubat M."/>
            <person name="Levy M."/>
            <person name="Boudet N."/>
            <person name="Castellano S."/>
            <person name="Anthouard V."/>
            <person name="Jubin C."/>
            <person name="Castelli V."/>
            <person name="Katinka M."/>
            <person name="Vacherie B."/>
            <person name="Biemont C."/>
            <person name="Skalli Z."/>
            <person name="Cattolico L."/>
            <person name="Poulain J."/>
            <person name="De Berardinis V."/>
            <person name="Cruaud C."/>
            <person name="Duprat S."/>
            <person name="Brottier P."/>
            <person name="Coutanceau J.-P."/>
            <person name="Gouzy J."/>
            <person name="Parra G."/>
            <person name="Lardier G."/>
            <person name="Chapple C."/>
            <person name="McKernan K.J."/>
            <person name="McEwan P."/>
            <person name="Bosak S."/>
            <person name="Kellis M."/>
            <person name="Volff J.-N."/>
            <person name="Guigo R."/>
            <person name="Zody M.C."/>
            <person name="Mesirov J."/>
            <person name="Lindblad-Toh K."/>
            <person name="Birren B."/>
            <person name="Nusbaum C."/>
            <person name="Kahn D."/>
            <person name="Robinson-Rechavi M."/>
            <person name="Laudet V."/>
            <person name="Schachter V."/>
            <person name="Quetier F."/>
            <person name="Saurin W."/>
            <person name="Scarpelli C."/>
            <person name="Wincker P."/>
            <person name="Lander E.S."/>
            <person name="Weissenbach J."/>
            <person name="Roest Crollius H."/>
        </authorList>
    </citation>
    <scope>NUCLEOTIDE SEQUENCE [LARGE SCALE GENOMIC DNA]</scope>
</reference>
<dbReference type="Gene3D" id="3.30.310.210">
    <property type="match status" value="1"/>
</dbReference>
<reference evidence="9" key="2">
    <citation type="submission" date="2004-02" db="EMBL/GenBank/DDBJ databases">
        <authorList>
            <consortium name="Genoscope"/>
            <consortium name="Whitehead Institute Centre for Genome Research"/>
        </authorList>
    </citation>
    <scope>NUCLEOTIDE SEQUENCE</scope>
</reference>
<dbReference type="FunFam" id="3.30.70.330:FF:000099">
    <property type="entry name" value="insulin-like growth factor 2 mRNA-binding protein 3 isoform X1"/>
    <property type="match status" value="1"/>
</dbReference>
<dbReference type="EMBL" id="CAAE01015029">
    <property type="protein sequence ID" value="CAG11104.1"/>
    <property type="molecule type" value="Genomic_DNA"/>
</dbReference>
<evidence type="ECO:0000256" key="5">
    <source>
        <dbReference type="ARBA" id="ARBA00022845"/>
    </source>
</evidence>
<dbReference type="SMART" id="SM00322">
    <property type="entry name" value="KH"/>
    <property type="match status" value="4"/>
</dbReference>
<proteinExistence type="inferred from homology"/>
<name>Q4RKH8_TETNG</name>
<dbReference type="SUPFAM" id="SSF54928">
    <property type="entry name" value="RNA-binding domain, RBD"/>
    <property type="match status" value="1"/>
</dbReference>
<dbReference type="GO" id="GO:0006417">
    <property type="term" value="P:regulation of translation"/>
    <property type="evidence" value="ECO:0007669"/>
    <property type="project" value="UniProtKB-KW"/>
</dbReference>
<comment type="similarity">
    <text evidence="1">Belongs to the RRM IMP/VICKZ family.</text>
</comment>
<feature type="region of interest" description="Disordered" evidence="7">
    <location>
        <begin position="130"/>
        <end position="162"/>
    </location>
</feature>